<dbReference type="CDD" id="cd17535">
    <property type="entry name" value="REC_NarL-like"/>
    <property type="match status" value="1"/>
</dbReference>
<organism evidence="9 10">
    <name type="scientific">Brachybacterium endophyticum</name>
    <dbReference type="NCBI Taxonomy" id="2182385"/>
    <lineage>
        <taxon>Bacteria</taxon>
        <taxon>Bacillati</taxon>
        <taxon>Actinomycetota</taxon>
        <taxon>Actinomycetes</taxon>
        <taxon>Micrococcales</taxon>
        <taxon>Dermabacteraceae</taxon>
        <taxon>Brachybacterium</taxon>
    </lineage>
</organism>
<keyword evidence="3 9" id="KW-0238">DNA-binding</keyword>
<dbReference type="Pfam" id="PF00072">
    <property type="entry name" value="Response_reg"/>
    <property type="match status" value="1"/>
</dbReference>
<dbReference type="SUPFAM" id="SSF46894">
    <property type="entry name" value="C-terminal effector domain of the bipartite response regulators"/>
    <property type="match status" value="1"/>
</dbReference>
<dbReference type="GO" id="GO:0000160">
    <property type="term" value="P:phosphorelay signal transduction system"/>
    <property type="evidence" value="ECO:0007669"/>
    <property type="project" value="InterPro"/>
</dbReference>
<evidence type="ECO:0000256" key="4">
    <source>
        <dbReference type="ARBA" id="ARBA00023163"/>
    </source>
</evidence>
<feature type="modified residue" description="4-aspartylphosphate" evidence="5">
    <location>
        <position position="80"/>
    </location>
</feature>
<dbReference type="InterPro" id="IPR001789">
    <property type="entry name" value="Sig_transdc_resp-reg_receiver"/>
</dbReference>
<dbReference type="AlphaFoldDB" id="A0A2U2RM20"/>
<feature type="domain" description="HTH luxR-type" evidence="7">
    <location>
        <begin position="172"/>
        <end position="243"/>
    </location>
</feature>
<feature type="compositionally biased region" description="Low complexity" evidence="6">
    <location>
        <begin position="12"/>
        <end position="22"/>
    </location>
</feature>
<evidence type="ECO:0000313" key="9">
    <source>
        <dbReference type="EMBL" id="PWH06919.1"/>
    </source>
</evidence>
<feature type="region of interest" description="Disordered" evidence="6">
    <location>
        <begin position="1"/>
        <end position="22"/>
    </location>
</feature>
<dbReference type="SUPFAM" id="SSF52172">
    <property type="entry name" value="CheY-like"/>
    <property type="match status" value="1"/>
</dbReference>
<dbReference type="RefSeq" id="WP_109275515.1">
    <property type="nucleotide sequence ID" value="NZ_QFKX01000002.1"/>
</dbReference>
<dbReference type="PANTHER" id="PTHR43214:SF24">
    <property type="entry name" value="TRANSCRIPTIONAL REGULATORY PROTEIN NARL-RELATED"/>
    <property type="match status" value="1"/>
</dbReference>
<dbReference type="GO" id="GO:0003677">
    <property type="term" value="F:DNA binding"/>
    <property type="evidence" value="ECO:0007669"/>
    <property type="project" value="UniProtKB-KW"/>
</dbReference>
<evidence type="ECO:0000259" key="7">
    <source>
        <dbReference type="PROSITE" id="PS50043"/>
    </source>
</evidence>
<dbReference type="InterPro" id="IPR058245">
    <property type="entry name" value="NreC/VraR/RcsB-like_REC"/>
</dbReference>
<dbReference type="PROSITE" id="PS00622">
    <property type="entry name" value="HTH_LUXR_1"/>
    <property type="match status" value="1"/>
</dbReference>
<evidence type="ECO:0000256" key="5">
    <source>
        <dbReference type="PROSITE-ProRule" id="PRU00169"/>
    </source>
</evidence>
<feature type="compositionally biased region" description="Pro residues" evidence="6">
    <location>
        <begin position="1"/>
        <end position="11"/>
    </location>
</feature>
<dbReference type="PROSITE" id="PS50110">
    <property type="entry name" value="RESPONSE_REGULATORY"/>
    <property type="match status" value="1"/>
</dbReference>
<keyword evidence="4" id="KW-0804">Transcription</keyword>
<dbReference type="InterPro" id="IPR000792">
    <property type="entry name" value="Tscrpt_reg_LuxR_C"/>
</dbReference>
<reference evidence="9 10" key="1">
    <citation type="submission" date="2018-05" db="EMBL/GenBank/DDBJ databases">
        <title>Brachybacterium sp. M1HQ-2T, whole genome shotgun sequence.</title>
        <authorList>
            <person name="Tuo L."/>
        </authorList>
    </citation>
    <scope>NUCLEOTIDE SEQUENCE [LARGE SCALE GENOMIC DNA]</scope>
    <source>
        <strain evidence="9 10">M1HQ-2</strain>
    </source>
</reference>
<accession>A0A2U2RM20</accession>
<dbReference type="SMART" id="SM00448">
    <property type="entry name" value="REC"/>
    <property type="match status" value="1"/>
</dbReference>
<evidence type="ECO:0000256" key="2">
    <source>
        <dbReference type="ARBA" id="ARBA00023015"/>
    </source>
</evidence>
<dbReference type="InterPro" id="IPR011006">
    <property type="entry name" value="CheY-like_superfamily"/>
</dbReference>
<dbReference type="EMBL" id="QFKX01000002">
    <property type="protein sequence ID" value="PWH06919.1"/>
    <property type="molecule type" value="Genomic_DNA"/>
</dbReference>
<dbReference type="Gene3D" id="1.10.10.10">
    <property type="entry name" value="Winged helix-like DNA-binding domain superfamily/Winged helix DNA-binding domain"/>
    <property type="match status" value="1"/>
</dbReference>
<proteinExistence type="predicted"/>
<dbReference type="InterPro" id="IPR039420">
    <property type="entry name" value="WalR-like"/>
</dbReference>
<dbReference type="Proteomes" id="UP000245590">
    <property type="component" value="Unassembled WGS sequence"/>
</dbReference>
<dbReference type="PROSITE" id="PS50043">
    <property type="entry name" value="HTH_LUXR_2"/>
    <property type="match status" value="1"/>
</dbReference>
<feature type="domain" description="Response regulatory" evidence="8">
    <location>
        <begin position="30"/>
        <end position="150"/>
    </location>
</feature>
<dbReference type="InterPro" id="IPR036388">
    <property type="entry name" value="WH-like_DNA-bd_sf"/>
</dbReference>
<dbReference type="SMART" id="SM00421">
    <property type="entry name" value="HTH_LUXR"/>
    <property type="match status" value="1"/>
</dbReference>
<comment type="caution">
    <text evidence="9">The sequence shown here is derived from an EMBL/GenBank/DDBJ whole genome shotgun (WGS) entry which is preliminary data.</text>
</comment>
<evidence type="ECO:0000256" key="3">
    <source>
        <dbReference type="ARBA" id="ARBA00023125"/>
    </source>
</evidence>
<evidence type="ECO:0000256" key="1">
    <source>
        <dbReference type="ARBA" id="ARBA00022553"/>
    </source>
</evidence>
<dbReference type="Gene3D" id="3.40.50.2300">
    <property type="match status" value="1"/>
</dbReference>
<dbReference type="CDD" id="cd06170">
    <property type="entry name" value="LuxR_C_like"/>
    <property type="match status" value="1"/>
</dbReference>
<keyword evidence="1 5" id="KW-0597">Phosphoprotein</keyword>
<dbReference type="PANTHER" id="PTHR43214">
    <property type="entry name" value="TWO-COMPONENT RESPONSE REGULATOR"/>
    <property type="match status" value="1"/>
</dbReference>
<keyword evidence="10" id="KW-1185">Reference proteome</keyword>
<evidence type="ECO:0000313" key="10">
    <source>
        <dbReference type="Proteomes" id="UP000245590"/>
    </source>
</evidence>
<dbReference type="PRINTS" id="PR00038">
    <property type="entry name" value="HTHLUXR"/>
</dbReference>
<name>A0A2U2RM20_9MICO</name>
<dbReference type="OrthoDB" id="9808843at2"/>
<evidence type="ECO:0000256" key="6">
    <source>
        <dbReference type="SAM" id="MobiDB-lite"/>
    </source>
</evidence>
<evidence type="ECO:0000259" key="8">
    <source>
        <dbReference type="PROSITE" id="PS50110"/>
    </source>
</evidence>
<dbReference type="InterPro" id="IPR016032">
    <property type="entry name" value="Sig_transdc_resp-reg_C-effctor"/>
</dbReference>
<sequence>MSTPAASPPRPTRTSGASAQVSGSAGHGLRVVIAEDSVLLRAGLERLLTAAGHTVVAAVEDATGLLDAVSRHQVDLAIVDVRMPPTFTDEGIRAAVLIRAQNPQVALLVLSQYVEERYASELIADSGGALGYVLKDRVADVEEFLRVVHTVGAGGTALDPEVVQQILVRSRKRSVLDSLSPREHEVLQLMAEGRSNAAIAETLFVSAGSVEKHISSLFAKLALTPVDGENRRVMAVLRYLESEER</sequence>
<gene>
    <name evidence="9" type="ORF">DEO23_08470</name>
</gene>
<keyword evidence="2" id="KW-0805">Transcription regulation</keyword>
<dbReference type="GO" id="GO:0006355">
    <property type="term" value="P:regulation of DNA-templated transcription"/>
    <property type="evidence" value="ECO:0007669"/>
    <property type="project" value="InterPro"/>
</dbReference>
<dbReference type="Pfam" id="PF00196">
    <property type="entry name" value="GerE"/>
    <property type="match status" value="1"/>
</dbReference>
<protein>
    <submittedName>
        <fullName evidence="9">DNA-binding response regulator</fullName>
    </submittedName>
</protein>